<dbReference type="PANTHER" id="PTHR10916:SF0">
    <property type="entry name" value="LARGE RIBOSOMAL SUBUNIT PROTEIN UL29C"/>
    <property type="match status" value="1"/>
</dbReference>
<evidence type="ECO:0000256" key="4">
    <source>
        <dbReference type="ARBA" id="ARBA00035204"/>
    </source>
</evidence>
<evidence type="ECO:0000313" key="6">
    <source>
        <dbReference type="EMBL" id="ADV62667.1"/>
    </source>
</evidence>
<reference evidence="6 7" key="2">
    <citation type="journal article" date="2011" name="Stand. Genomic Sci.">
        <title>Complete genome sequence of Isosphaera pallida type strain (IS1B).</title>
        <authorList>
            <consortium name="US DOE Joint Genome Institute (JGI-PGF)"/>
            <person name="Goker M."/>
            <person name="Cleland D."/>
            <person name="Saunders E."/>
            <person name="Lapidus A."/>
            <person name="Nolan M."/>
            <person name="Lucas S."/>
            <person name="Hammon N."/>
            <person name="Deshpande S."/>
            <person name="Cheng J.F."/>
            <person name="Tapia R."/>
            <person name="Han C."/>
            <person name="Goodwin L."/>
            <person name="Pitluck S."/>
            <person name="Liolios K."/>
            <person name="Pagani I."/>
            <person name="Ivanova N."/>
            <person name="Mavromatis K."/>
            <person name="Pati A."/>
            <person name="Chen A."/>
            <person name="Palaniappan K."/>
            <person name="Land M."/>
            <person name="Hauser L."/>
            <person name="Chang Y.J."/>
            <person name="Jeffries C.D."/>
            <person name="Detter J.C."/>
            <person name="Beck B."/>
            <person name="Woyke T."/>
            <person name="Bristow J."/>
            <person name="Eisen J.A."/>
            <person name="Markowitz V."/>
            <person name="Hugenholtz P."/>
            <person name="Kyrpides N.C."/>
            <person name="Klenk H.P."/>
        </authorList>
    </citation>
    <scope>NUCLEOTIDE SEQUENCE [LARGE SCALE GENOMIC DNA]</scope>
    <source>
        <strain evidence="7">ATCC 43644 / DSM 9630 / IS1B</strain>
    </source>
</reference>
<keyword evidence="7" id="KW-1185">Reference proteome</keyword>
<comment type="similarity">
    <text evidence="1 5">Belongs to the universal ribosomal protein uL29 family.</text>
</comment>
<proteinExistence type="inferred from homology"/>
<dbReference type="RefSeq" id="WP_013564955.1">
    <property type="nucleotide sequence ID" value="NC_014962.1"/>
</dbReference>
<reference key="1">
    <citation type="submission" date="2010-11" db="EMBL/GenBank/DDBJ databases">
        <title>The complete sequence of chromosome of Isophaera pallida ATCC 43644.</title>
        <authorList>
            <consortium name="US DOE Joint Genome Institute (JGI-PGF)"/>
            <person name="Lucas S."/>
            <person name="Copeland A."/>
            <person name="Lapidus A."/>
            <person name="Bruce D."/>
            <person name="Goodwin L."/>
            <person name="Pitluck S."/>
            <person name="Kyrpides N."/>
            <person name="Mavromatis K."/>
            <person name="Pagani I."/>
            <person name="Ivanova N."/>
            <person name="Saunders E."/>
            <person name="Brettin T."/>
            <person name="Detter J.C."/>
            <person name="Han C."/>
            <person name="Tapia R."/>
            <person name="Land M."/>
            <person name="Hauser L."/>
            <person name="Markowitz V."/>
            <person name="Cheng J.-F."/>
            <person name="Hugenholtz P."/>
            <person name="Woyke T."/>
            <person name="Wu D."/>
            <person name="Eisen J.A."/>
        </authorList>
    </citation>
    <scope>NUCLEOTIDE SEQUENCE</scope>
    <source>
        <strain>ATCC 43644</strain>
    </source>
</reference>
<dbReference type="InterPro" id="IPR050063">
    <property type="entry name" value="Ribosomal_protein_uL29"/>
</dbReference>
<dbReference type="GO" id="GO:0003735">
    <property type="term" value="F:structural constituent of ribosome"/>
    <property type="evidence" value="ECO:0007669"/>
    <property type="project" value="InterPro"/>
</dbReference>
<name>E8R3T2_ISOPI</name>
<dbReference type="InterPro" id="IPR001854">
    <property type="entry name" value="Ribosomal_uL29"/>
</dbReference>
<dbReference type="STRING" id="575540.Isop_2087"/>
<gene>
    <name evidence="5" type="primary">rpmC</name>
    <name evidence="6" type="ordered locus">Isop_2087</name>
</gene>
<dbReference type="Proteomes" id="UP000008631">
    <property type="component" value="Chromosome"/>
</dbReference>
<sequence>MNAAQEYRKESTEQLQLTLKEIQRNLFRLRVQSETEKLQAPTEISKAKKSIARILTILRERELEAQRSGSTTS</sequence>
<keyword evidence="3 5" id="KW-0687">Ribonucleoprotein</keyword>
<evidence type="ECO:0000256" key="3">
    <source>
        <dbReference type="ARBA" id="ARBA00023274"/>
    </source>
</evidence>
<dbReference type="CDD" id="cd00427">
    <property type="entry name" value="Ribosomal_L29_HIP"/>
    <property type="match status" value="1"/>
</dbReference>
<dbReference type="FunCoup" id="E8R3T2">
    <property type="interactions" value="380"/>
</dbReference>
<protein>
    <recommendedName>
        <fullName evidence="4 5">Large ribosomal subunit protein uL29</fullName>
    </recommendedName>
</protein>
<dbReference type="HAMAP" id="MF_00374">
    <property type="entry name" value="Ribosomal_uL29"/>
    <property type="match status" value="1"/>
</dbReference>
<dbReference type="PANTHER" id="PTHR10916">
    <property type="entry name" value="60S RIBOSOMAL PROTEIN L35/50S RIBOSOMAL PROTEIN L29"/>
    <property type="match status" value="1"/>
</dbReference>
<dbReference type="OrthoDB" id="9815192at2"/>
<dbReference type="InParanoid" id="E8R3T2"/>
<evidence type="ECO:0000313" key="7">
    <source>
        <dbReference type="Proteomes" id="UP000008631"/>
    </source>
</evidence>
<dbReference type="SUPFAM" id="SSF46561">
    <property type="entry name" value="Ribosomal protein L29 (L29p)"/>
    <property type="match status" value="1"/>
</dbReference>
<dbReference type="AlphaFoldDB" id="E8R3T2"/>
<dbReference type="NCBIfam" id="TIGR00012">
    <property type="entry name" value="L29"/>
    <property type="match status" value="1"/>
</dbReference>
<dbReference type="Pfam" id="PF00831">
    <property type="entry name" value="Ribosomal_L29"/>
    <property type="match status" value="1"/>
</dbReference>
<dbReference type="Gene3D" id="1.10.287.310">
    <property type="match status" value="1"/>
</dbReference>
<dbReference type="eggNOG" id="COG0255">
    <property type="taxonomic scope" value="Bacteria"/>
</dbReference>
<evidence type="ECO:0000256" key="5">
    <source>
        <dbReference type="HAMAP-Rule" id="MF_00374"/>
    </source>
</evidence>
<accession>E8R3T2</accession>
<organism evidence="6 7">
    <name type="scientific">Isosphaera pallida (strain ATCC 43644 / DSM 9630 / IS1B)</name>
    <dbReference type="NCBI Taxonomy" id="575540"/>
    <lineage>
        <taxon>Bacteria</taxon>
        <taxon>Pseudomonadati</taxon>
        <taxon>Planctomycetota</taxon>
        <taxon>Planctomycetia</taxon>
        <taxon>Isosphaerales</taxon>
        <taxon>Isosphaeraceae</taxon>
        <taxon>Isosphaera</taxon>
    </lineage>
</organism>
<dbReference type="InterPro" id="IPR036049">
    <property type="entry name" value="Ribosomal_uL29_sf"/>
</dbReference>
<evidence type="ECO:0000256" key="1">
    <source>
        <dbReference type="ARBA" id="ARBA00009254"/>
    </source>
</evidence>
<dbReference type="GO" id="GO:0006412">
    <property type="term" value="P:translation"/>
    <property type="evidence" value="ECO:0007669"/>
    <property type="project" value="UniProtKB-UniRule"/>
</dbReference>
<keyword evidence="2 5" id="KW-0689">Ribosomal protein</keyword>
<dbReference type="HOGENOM" id="CLU_158491_3_2_0"/>
<dbReference type="GO" id="GO:0022625">
    <property type="term" value="C:cytosolic large ribosomal subunit"/>
    <property type="evidence" value="ECO:0007669"/>
    <property type="project" value="TreeGrafter"/>
</dbReference>
<dbReference type="KEGG" id="ipa:Isop_2087"/>
<evidence type="ECO:0000256" key="2">
    <source>
        <dbReference type="ARBA" id="ARBA00022980"/>
    </source>
</evidence>
<dbReference type="EMBL" id="CP002353">
    <property type="protein sequence ID" value="ADV62667.1"/>
    <property type="molecule type" value="Genomic_DNA"/>
</dbReference>